<organism evidence="9 10">
    <name type="scientific">Thermoflavimicrobium daqui</name>
    <dbReference type="NCBI Taxonomy" id="2137476"/>
    <lineage>
        <taxon>Bacteria</taxon>
        <taxon>Bacillati</taxon>
        <taxon>Bacillota</taxon>
        <taxon>Bacilli</taxon>
        <taxon>Bacillales</taxon>
        <taxon>Thermoactinomycetaceae</taxon>
        <taxon>Thermoflavimicrobium</taxon>
    </lineage>
</organism>
<dbReference type="SUPFAM" id="SSF143081">
    <property type="entry name" value="BB1717-like"/>
    <property type="match status" value="1"/>
</dbReference>
<evidence type="ECO:0000313" key="9">
    <source>
        <dbReference type="EMBL" id="RAL25798.1"/>
    </source>
</evidence>
<evidence type="ECO:0000256" key="5">
    <source>
        <dbReference type="ARBA" id="ARBA00023124"/>
    </source>
</evidence>
<dbReference type="OrthoDB" id="9782620at2"/>
<keyword evidence="2 8" id="KW-0645">Protease</keyword>
<reference evidence="9 10" key="1">
    <citation type="submission" date="2018-06" db="EMBL/GenBank/DDBJ databases">
        <title>Thermoflavimicrobium daqus sp. nov., a thermophilic microbe isolated from Moutai-flavour Daqu.</title>
        <authorList>
            <person name="Wang X."/>
            <person name="Zhou H."/>
        </authorList>
    </citation>
    <scope>NUCLEOTIDE SEQUENCE [LARGE SCALE GENOMIC DNA]</scope>
    <source>
        <strain evidence="9 10">FBKL4.011</strain>
    </source>
</reference>
<keyword evidence="5" id="KW-0190">Covalent protein-DNA linkage</keyword>
<dbReference type="Pfam" id="PF02586">
    <property type="entry name" value="SRAP"/>
    <property type="match status" value="1"/>
</dbReference>
<name>A0A364K6A0_9BACL</name>
<dbReference type="PANTHER" id="PTHR13604">
    <property type="entry name" value="DC12-RELATED"/>
    <property type="match status" value="1"/>
</dbReference>
<evidence type="ECO:0000313" key="10">
    <source>
        <dbReference type="Proteomes" id="UP000251213"/>
    </source>
</evidence>
<evidence type="ECO:0000256" key="7">
    <source>
        <dbReference type="ARBA" id="ARBA00023239"/>
    </source>
</evidence>
<dbReference type="RefSeq" id="WP_113658412.1">
    <property type="nucleotide sequence ID" value="NZ_KZ845665.1"/>
</dbReference>
<dbReference type="GO" id="GO:0003697">
    <property type="term" value="F:single-stranded DNA binding"/>
    <property type="evidence" value="ECO:0007669"/>
    <property type="project" value="InterPro"/>
</dbReference>
<comment type="similarity">
    <text evidence="1 8">Belongs to the SOS response-associated peptidase family.</text>
</comment>
<dbReference type="Gene3D" id="3.90.1680.10">
    <property type="entry name" value="SOS response associated peptidase-like"/>
    <property type="match status" value="1"/>
</dbReference>
<proteinExistence type="inferred from homology"/>
<dbReference type="GO" id="GO:0106300">
    <property type="term" value="P:protein-DNA covalent cross-linking repair"/>
    <property type="evidence" value="ECO:0007669"/>
    <property type="project" value="InterPro"/>
</dbReference>
<dbReference type="EMBL" id="QJKK01000003">
    <property type="protein sequence ID" value="RAL25798.1"/>
    <property type="molecule type" value="Genomic_DNA"/>
</dbReference>
<sequence length="231" mass="27156">MCGRFSLFHDMEQLQKQFDMIMVDPMKVRYNIAPTQLVVTVVLEEGKRVGRSMKWGLIPSWAKDMKIAYKLINARAETIDEKPMYKELVKKRRCIILADGFYEWKREGKEKRPYRFQLKSGKPFAFAGLWNQWMQNGETLDTCTIITTKPNELVKKVHDRMPVILPPNAYEIWLHHEMQDIEYLKNLLQPYPAVEMKAFEISTLVNSPKNDHPSILESLSCVEGLWDNIFE</sequence>
<gene>
    <name evidence="9" type="ORF">DL897_06900</name>
</gene>
<keyword evidence="6" id="KW-0238">DNA-binding</keyword>
<evidence type="ECO:0000256" key="6">
    <source>
        <dbReference type="ARBA" id="ARBA00023125"/>
    </source>
</evidence>
<dbReference type="EC" id="3.4.-.-" evidence="8"/>
<evidence type="ECO:0000256" key="3">
    <source>
        <dbReference type="ARBA" id="ARBA00022763"/>
    </source>
</evidence>
<dbReference type="PANTHER" id="PTHR13604:SF0">
    <property type="entry name" value="ABASIC SITE PROCESSING PROTEIN HMCES"/>
    <property type="match status" value="1"/>
</dbReference>
<dbReference type="GO" id="GO:0006508">
    <property type="term" value="P:proteolysis"/>
    <property type="evidence" value="ECO:0007669"/>
    <property type="project" value="UniProtKB-KW"/>
</dbReference>
<dbReference type="GO" id="GO:0008233">
    <property type="term" value="F:peptidase activity"/>
    <property type="evidence" value="ECO:0007669"/>
    <property type="project" value="UniProtKB-KW"/>
</dbReference>
<accession>A0A364K6A0</accession>
<keyword evidence="3" id="KW-0227">DNA damage</keyword>
<dbReference type="GO" id="GO:0016829">
    <property type="term" value="F:lyase activity"/>
    <property type="evidence" value="ECO:0007669"/>
    <property type="project" value="UniProtKB-KW"/>
</dbReference>
<dbReference type="InterPro" id="IPR036590">
    <property type="entry name" value="SRAP-like"/>
</dbReference>
<protein>
    <recommendedName>
        <fullName evidence="8">Abasic site processing protein</fullName>
        <ecNumber evidence="8">3.4.-.-</ecNumber>
    </recommendedName>
</protein>
<keyword evidence="7" id="KW-0456">Lyase</keyword>
<dbReference type="InterPro" id="IPR003738">
    <property type="entry name" value="SRAP"/>
</dbReference>
<dbReference type="Proteomes" id="UP000251213">
    <property type="component" value="Unassembled WGS sequence"/>
</dbReference>
<comment type="caution">
    <text evidence="9">The sequence shown here is derived from an EMBL/GenBank/DDBJ whole genome shotgun (WGS) entry which is preliminary data.</text>
</comment>
<evidence type="ECO:0000256" key="1">
    <source>
        <dbReference type="ARBA" id="ARBA00008136"/>
    </source>
</evidence>
<evidence type="ECO:0000256" key="2">
    <source>
        <dbReference type="ARBA" id="ARBA00022670"/>
    </source>
</evidence>
<evidence type="ECO:0000256" key="4">
    <source>
        <dbReference type="ARBA" id="ARBA00022801"/>
    </source>
</evidence>
<dbReference type="AlphaFoldDB" id="A0A364K6A0"/>
<keyword evidence="4 8" id="KW-0378">Hydrolase</keyword>
<keyword evidence="10" id="KW-1185">Reference proteome</keyword>
<reference evidence="9 10" key="2">
    <citation type="submission" date="2018-06" db="EMBL/GenBank/DDBJ databases">
        <authorList>
            <person name="Zhirakovskaya E."/>
        </authorList>
    </citation>
    <scope>NUCLEOTIDE SEQUENCE [LARGE SCALE GENOMIC DNA]</scope>
    <source>
        <strain evidence="9 10">FBKL4.011</strain>
    </source>
</reference>
<evidence type="ECO:0000256" key="8">
    <source>
        <dbReference type="RuleBase" id="RU364100"/>
    </source>
</evidence>